<name>A0A915L2J9_ROMCU</name>
<dbReference type="AlphaFoldDB" id="A0A915L2J9"/>
<protein>
    <submittedName>
        <fullName evidence="2">Uncharacterized protein</fullName>
    </submittedName>
</protein>
<dbReference type="WBParaSite" id="nRc.2.0.1.t45303-RA">
    <property type="protein sequence ID" value="nRc.2.0.1.t45303-RA"/>
    <property type="gene ID" value="nRc.2.0.1.g45303"/>
</dbReference>
<evidence type="ECO:0000313" key="1">
    <source>
        <dbReference type="Proteomes" id="UP000887565"/>
    </source>
</evidence>
<dbReference type="Proteomes" id="UP000887565">
    <property type="component" value="Unplaced"/>
</dbReference>
<sequence>MTSFITCVAFTEATVPIKKLMDLYSIRFQRIDAAAGKYSLTRDHEVNFDNVGVAPQRHSNKQMLKLLNRKYCCTD</sequence>
<organism evidence="1 2">
    <name type="scientific">Romanomermis culicivorax</name>
    <name type="common">Nematode worm</name>
    <dbReference type="NCBI Taxonomy" id="13658"/>
    <lineage>
        <taxon>Eukaryota</taxon>
        <taxon>Metazoa</taxon>
        <taxon>Ecdysozoa</taxon>
        <taxon>Nematoda</taxon>
        <taxon>Enoplea</taxon>
        <taxon>Dorylaimia</taxon>
        <taxon>Mermithida</taxon>
        <taxon>Mermithoidea</taxon>
        <taxon>Mermithidae</taxon>
        <taxon>Romanomermis</taxon>
    </lineage>
</organism>
<proteinExistence type="predicted"/>
<reference evidence="2" key="1">
    <citation type="submission" date="2022-11" db="UniProtKB">
        <authorList>
            <consortium name="WormBaseParasite"/>
        </authorList>
    </citation>
    <scope>IDENTIFICATION</scope>
</reference>
<evidence type="ECO:0000313" key="2">
    <source>
        <dbReference type="WBParaSite" id="nRc.2.0.1.t45303-RA"/>
    </source>
</evidence>
<keyword evidence="1" id="KW-1185">Reference proteome</keyword>
<accession>A0A915L2J9</accession>